<accession>A0A0H5DPD0</accession>
<name>A0A0H5DPD0_9BACT</name>
<dbReference type="FunFam" id="3.40.30.10:FF:000001">
    <property type="entry name" value="Thioredoxin"/>
    <property type="match status" value="1"/>
</dbReference>
<organism evidence="8 9">
    <name type="scientific">Estrella lausannensis</name>
    <dbReference type="NCBI Taxonomy" id="483423"/>
    <lineage>
        <taxon>Bacteria</taxon>
        <taxon>Pseudomonadati</taxon>
        <taxon>Chlamydiota</taxon>
        <taxon>Chlamydiia</taxon>
        <taxon>Parachlamydiales</taxon>
        <taxon>Candidatus Criblamydiaceae</taxon>
        <taxon>Estrella</taxon>
    </lineage>
</organism>
<reference evidence="9" key="1">
    <citation type="submission" date="2015-06" db="EMBL/GenBank/DDBJ databases">
        <authorList>
            <person name="Bertelli C."/>
        </authorList>
    </citation>
    <scope>NUCLEOTIDE SEQUENCE [LARGE SCALE GENOMIC DNA]</scope>
    <source>
        <strain evidence="9">CRIB-30</strain>
    </source>
</reference>
<dbReference type="GO" id="GO:0005737">
    <property type="term" value="C:cytoplasm"/>
    <property type="evidence" value="ECO:0007669"/>
    <property type="project" value="TreeGrafter"/>
</dbReference>
<keyword evidence="4" id="KW-1015">Disulfide bond</keyword>
<dbReference type="GO" id="GO:0015035">
    <property type="term" value="F:protein-disulfide reductase activity"/>
    <property type="evidence" value="ECO:0007669"/>
    <property type="project" value="UniProtKB-UniRule"/>
</dbReference>
<dbReference type="PANTHER" id="PTHR45663">
    <property type="entry name" value="GEO12009P1"/>
    <property type="match status" value="1"/>
</dbReference>
<evidence type="ECO:0000256" key="3">
    <source>
        <dbReference type="ARBA" id="ARBA00022982"/>
    </source>
</evidence>
<keyword evidence="3" id="KW-0249">Electron transport</keyword>
<keyword evidence="2" id="KW-0813">Transport</keyword>
<dbReference type="InterPro" id="IPR005746">
    <property type="entry name" value="Thioredoxin"/>
</dbReference>
<dbReference type="AlphaFoldDB" id="A0A0H5DPD0"/>
<dbReference type="Proteomes" id="UP000220251">
    <property type="component" value="Unassembled WGS sequence"/>
</dbReference>
<evidence type="ECO:0000256" key="5">
    <source>
        <dbReference type="ARBA" id="ARBA00023284"/>
    </source>
</evidence>
<dbReference type="PRINTS" id="PR00421">
    <property type="entry name" value="THIOREDOXIN"/>
</dbReference>
<evidence type="ECO:0000256" key="2">
    <source>
        <dbReference type="ARBA" id="ARBA00022448"/>
    </source>
</evidence>
<dbReference type="Gene3D" id="3.40.30.10">
    <property type="entry name" value="Glutaredoxin"/>
    <property type="match status" value="1"/>
</dbReference>
<evidence type="ECO:0000313" key="9">
    <source>
        <dbReference type="Proteomes" id="UP000220251"/>
    </source>
</evidence>
<dbReference type="InterPro" id="IPR017937">
    <property type="entry name" value="Thioredoxin_CS"/>
</dbReference>
<evidence type="ECO:0000313" key="8">
    <source>
        <dbReference type="EMBL" id="CRX37818.1"/>
    </source>
</evidence>
<sequence length="147" mass="16757">MAPSFQMMLKTAQPHFQQFHFSFINRMRQKECRKEEGVRHTMANQIKHLDDSNFESVIQNGVTLVDFYADWCGPCRMIAPIIEDLANEMSDKITVAKLDIESAQNTTAKFNVTSIPTIILFKGGEEVNRVVGVRDKDAFIEMISEAL</sequence>
<keyword evidence="5" id="KW-0676">Redox-active center</keyword>
<dbReference type="InterPro" id="IPR036249">
    <property type="entry name" value="Thioredoxin-like_sf"/>
</dbReference>
<dbReference type="PROSITE" id="PS00194">
    <property type="entry name" value="THIOREDOXIN_1"/>
    <property type="match status" value="1"/>
</dbReference>
<evidence type="ECO:0000256" key="1">
    <source>
        <dbReference type="ARBA" id="ARBA00008987"/>
    </source>
</evidence>
<dbReference type="PANTHER" id="PTHR45663:SF11">
    <property type="entry name" value="GEO12009P1"/>
    <property type="match status" value="1"/>
</dbReference>
<dbReference type="CDD" id="cd02947">
    <property type="entry name" value="TRX_family"/>
    <property type="match status" value="1"/>
</dbReference>
<dbReference type="PROSITE" id="PS51352">
    <property type="entry name" value="THIOREDOXIN_2"/>
    <property type="match status" value="1"/>
</dbReference>
<proteinExistence type="inferred from homology"/>
<dbReference type="Pfam" id="PF00085">
    <property type="entry name" value="Thioredoxin"/>
    <property type="match status" value="1"/>
</dbReference>
<evidence type="ECO:0000259" key="7">
    <source>
        <dbReference type="PROSITE" id="PS51352"/>
    </source>
</evidence>
<dbReference type="NCBIfam" id="TIGR01068">
    <property type="entry name" value="thioredoxin"/>
    <property type="match status" value="1"/>
</dbReference>
<feature type="domain" description="Thioredoxin" evidence="7">
    <location>
        <begin position="1"/>
        <end position="147"/>
    </location>
</feature>
<evidence type="ECO:0000256" key="4">
    <source>
        <dbReference type="ARBA" id="ARBA00023157"/>
    </source>
</evidence>
<evidence type="ECO:0000256" key="6">
    <source>
        <dbReference type="NCBIfam" id="TIGR01068"/>
    </source>
</evidence>
<dbReference type="EMBL" id="CWGJ01000006">
    <property type="protein sequence ID" value="CRX37818.1"/>
    <property type="molecule type" value="Genomic_DNA"/>
</dbReference>
<gene>
    <name evidence="8" type="primary">trxA</name>
    <name evidence="8" type="ORF">ELAC_0463</name>
</gene>
<protein>
    <recommendedName>
        <fullName evidence="6">Thioredoxin</fullName>
    </recommendedName>
</protein>
<keyword evidence="9" id="KW-1185">Reference proteome</keyword>
<dbReference type="SUPFAM" id="SSF52833">
    <property type="entry name" value="Thioredoxin-like"/>
    <property type="match status" value="1"/>
</dbReference>
<comment type="similarity">
    <text evidence="1">Belongs to the thioredoxin family.</text>
</comment>
<dbReference type="InterPro" id="IPR013766">
    <property type="entry name" value="Thioredoxin_domain"/>
</dbReference>